<evidence type="ECO:0000313" key="3">
    <source>
        <dbReference type="Proteomes" id="UP000560658"/>
    </source>
</evidence>
<reference evidence="2" key="1">
    <citation type="submission" date="2020-08" db="EMBL/GenBank/DDBJ databases">
        <title>Genomic Encyclopedia of Type Strains, Phase IV (KMG-IV): sequencing the most valuable type-strain genomes for metagenomic binning, comparative biology and taxonomic classification.</title>
        <authorList>
            <person name="Goeker M."/>
        </authorList>
    </citation>
    <scope>NUCLEOTIDE SEQUENCE [LARGE SCALE GENOMIC DNA]</scope>
    <source>
        <strain evidence="2">DSM 105720</strain>
    </source>
</reference>
<accession>A0A840D3A9</accession>
<dbReference type="Pfam" id="PF16407">
    <property type="entry name" value="PKD_2"/>
    <property type="match status" value="1"/>
</dbReference>
<evidence type="ECO:0000256" key="1">
    <source>
        <dbReference type="SAM" id="SignalP"/>
    </source>
</evidence>
<protein>
    <recommendedName>
        <fullName evidence="4">PKD-like family protein</fullName>
    </recommendedName>
</protein>
<dbReference type="RefSeq" id="WP_081741223.1">
    <property type="nucleotide sequence ID" value="NZ_JACIER010000002.1"/>
</dbReference>
<gene>
    <name evidence="2" type="ORF">GGR06_000717</name>
</gene>
<feature type="chain" id="PRO_5032424106" description="PKD-like family protein" evidence="1">
    <location>
        <begin position="21"/>
        <end position="529"/>
    </location>
</feature>
<evidence type="ECO:0000313" key="2">
    <source>
        <dbReference type="EMBL" id="MBB4042952.1"/>
    </source>
</evidence>
<dbReference type="PROSITE" id="PS51257">
    <property type="entry name" value="PROKAR_LIPOPROTEIN"/>
    <property type="match status" value="1"/>
</dbReference>
<dbReference type="EMBL" id="JACIER010000002">
    <property type="protein sequence ID" value="MBB4042952.1"/>
    <property type="molecule type" value="Genomic_DNA"/>
</dbReference>
<name>A0A840D3A9_9BACE</name>
<feature type="signal peptide" evidence="1">
    <location>
        <begin position="1"/>
        <end position="20"/>
    </location>
</feature>
<sequence length="529" mass="58900">MKKILIHIWVAILLIAGVSACNDDNGNYDYQTEEQVGIIEIDTTGIPNRTAFNQSYYPGDVINITPKIKYAHPENLKYSWIAYPYPYEAVQVGNATMYPKADTLSHELSLAWEVNLKPGNWTTHLIVEDTVRGLSASMKMQEQYFKILKPGNRNGVYVLSEYNGQTDIDFYTSSLCLIYGKDTVIPHYYSEVCKQGLLPGKPKFISWGQDYYYAFTENNGYRLNVSGLELMEDFEGMFYDAPTYNPQVMKYINNCEFLVNDGKLHVLYTNKTNDRKFSAPIGGNYKAATYLSDETRVSWGAISGAINSDQVIFDEKSVGFRPYFAQGTEISEFKTTASDAIINAKKLPAVPLAMQGAEGGKTYAVVVVNNIPYLYIMKFSNVIDDGDLSGNGGNSIINLSGCKDIMNMKYFVSNHNGSAFFYATDKAVYSFSPSSGQTTNSLLYECTGSETVTCTDIFYRHGGGGFPTAGVILWIGVWDEAGKEGKLVEFEIDPNNGTPRWMWGSSFSPDHQNPHITTGFGKIKSIAAK</sequence>
<dbReference type="InterPro" id="IPR032183">
    <property type="entry name" value="PKD-like"/>
</dbReference>
<organism evidence="2 3">
    <name type="scientific">Bacteroides reticulotermitis</name>
    <dbReference type="NCBI Taxonomy" id="1133319"/>
    <lineage>
        <taxon>Bacteria</taxon>
        <taxon>Pseudomonadati</taxon>
        <taxon>Bacteroidota</taxon>
        <taxon>Bacteroidia</taxon>
        <taxon>Bacteroidales</taxon>
        <taxon>Bacteroidaceae</taxon>
        <taxon>Bacteroides</taxon>
    </lineage>
</organism>
<keyword evidence="3" id="KW-1185">Reference proteome</keyword>
<evidence type="ECO:0008006" key="4">
    <source>
        <dbReference type="Google" id="ProtNLM"/>
    </source>
</evidence>
<dbReference type="AlphaFoldDB" id="A0A840D3A9"/>
<keyword evidence="1" id="KW-0732">Signal</keyword>
<dbReference type="Proteomes" id="UP000560658">
    <property type="component" value="Unassembled WGS sequence"/>
</dbReference>
<proteinExistence type="predicted"/>
<comment type="caution">
    <text evidence="2">The sequence shown here is derived from an EMBL/GenBank/DDBJ whole genome shotgun (WGS) entry which is preliminary data.</text>
</comment>